<dbReference type="InterPro" id="IPR037401">
    <property type="entry name" value="SnoaL-like"/>
</dbReference>
<dbReference type="Pfam" id="PF12680">
    <property type="entry name" value="SnoaL_2"/>
    <property type="match status" value="1"/>
</dbReference>
<protein>
    <recommendedName>
        <fullName evidence="5">Metallo-beta-lactamase domain-containing protein</fullName>
    </recommendedName>
</protein>
<accession>A0A423JXB9</accession>
<dbReference type="SUPFAM" id="SSF54427">
    <property type="entry name" value="NTF2-like"/>
    <property type="match status" value="1"/>
</dbReference>
<keyword evidence="2" id="KW-0479">Metal-binding</keyword>
<dbReference type="InterPro" id="IPR001279">
    <property type="entry name" value="Metallo-B-lactamas"/>
</dbReference>
<evidence type="ECO:0000259" key="5">
    <source>
        <dbReference type="SMART" id="SM00849"/>
    </source>
</evidence>
<dbReference type="Proteomes" id="UP000286351">
    <property type="component" value="Unassembled WGS sequence"/>
</dbReference>
<gene>
    <name evidence="6" type="ORF">BK664_01695</name>
</gene>
<sequence length="444" mass="49841">MTAQNFRRWQVGDVLITRIVETAPVVSPVSLMFPEDDDSLIAPHLDWLKPHFLDANGQMLVAWQCFVVETPDRRIMVDTCIGNDRKRYFDIFNDMHNPFLEDLRSAGYPPESIDTVLCTHLHYDHVGWNTRLVDGKWIPTFPNARYLFGQVEWEYMLGLAESGDWHHAGHVPDCLLPIMEAGLADLIDTDFEVCPQIRLLSTPGHTPGHVSIHIESQGQVAVITGDIMHHPVQMAIPDKQCAFDHDKAQACCTRRTFLTRYQDSDALVIGSHFPEPTAGHVFSDQSAWRFEGQVNDSQITTRGEPDVTKAANANEQLVLDFFTTLSTGDLVKLGTFIDADTTWTPMIENVPGAGTHTGKAICEEFLAPVRGLFVDGDPKVHVDSIVSSGDKVMCETRGVGKLRNGRSYNNLYAWAFLIRDGRIKAIREYMDSHYVMVNLMDGQS</sequence>
<keyword evidence="3" id="KW-0378">Hydrolase</keyword>
<evidence type="ECO:0000313" key="7">
    <source>
        <dbReference type="Proteomes" id="UP000286351"/>
    </source>
</evidence>
<dbReference type="AlphaFoldDB" id="A0A423JXB9"/>
<keyword evidence="4" id="KW-0862">Zinc</keyword>
<evidence type="ECO:0000256" key="2">
    <source>
        <dbReference type="ARBA" id="ARBA00022723"/>
    </source>
</evidence>
<dbReference type="PANTHER" id="PTHR42978">
    <property type="entry name" value="QUORUM-QUENCHING LACTONASE YTNP-RELATED-RELATED"/>
    <property type="match status" value="1"/>
</dbReference>
<dbReference type="GO" id="GO:0046872">
    <property type="term" value="F:metal ion binding"/>
    <property type="evidence" value="ECO:0007669"/>
    <property type="project" value="UniProtKB-KW"/>
</dbReference>
<dbReference type="SUPFAM" id="SSF56281">
    <property type="entry name" value="Metallo-hydrolase/oxidoreductase"/>
    <property type="match status" value="1"/>
</dbReference>
<dbReference type="Pfam" id="PF00753">
    <property type="entry name" value="Lactamase_B"/>
    <property type="match status" value="1"/>
</dbReference>
<comment type="similarity">
    <text evidence="1">Belongs to the metallo-beta-lactamase superfamily.</text>
</comment>
<proteinExistence type="inferred from homology"/>
<dbReference type="RefSeq" id="WP_123364234.1">
    <property type="nucleotide sequence ID" value="NZ_MOBO01000001.1"/>
</dbReference>
<evidence type="ECO:0000256" key="1">
    <source>
        <dbReference type="ARBA" id="ARBA00007749"/>
    </source>
</evidence>
<dbReference type="CDD" id="cd16277">
    <property type="entry name" value="metallo-hydrolase-like_MBL-fold"/>
    <property type="match status" value="1"/>
</dbReference>
<organism evidence="6 7">
    <name type="scientific">Pseudomonas brassicacearum</name>
    <dbReference type="NCBI Taxonomy" id="930166"/>
    <lineage>
        <taxon>Bacteria</taxon>
        <taxon>Pseudomonadati</taxon>
        <taxon>Pseudomonadota</taxon>
        <taxon>Gammaproteobacteria</taxon>
        <taxon>Pseudomonadales</taxon>
        <taxon>Pseudomonadaceae</taxon>
        <taxon>Pseudomonas</taxon>
    </lineage>
</organism>
<dbReference type="PANTHER" id="PTHR42978:SF6">
    <property type="entry name" value="QUORUM-QUENCHING LACTONASE YTNP-RELATED"/>
    <property type="match status" value="1"/>
</dbReference>
<dbReference type="InterPro" id="IPR032710">
    <property type="entry name" value="NTF2-like_dom_sf"/>
</dbReference>
<reference evidence="6 7" key="1">
    <citation type="submission" date="2016-10" db="EMBL/GenBank/DDBJ databases">
        <title>Comparative genome analysis of multiple Pseudomonas spp. focuses on biocontrol and plant growth promoting traits.</title>
        <authorList>
            <person name="Tao X.-Y."/>
            <person name="Taylor C.G."/>
        </authorList>
    </citation>
    <scope>NUCLEOTIDE SEQUENCE [LARGE SCALE GENOMIC DNA]</scope>
    <source>
        <strain evidence="6 7">38D4</strain>
    </source>
</reference>
<feature type="domain" description="Metallo-beta-lactamase" evidence="5">
    <location>
        <begin position="62"/>
        <end position="272"/>
    </location>
</feature>
<comment type="caution">
    <text evidence="6">The sequence shown here is derived from an EMBL/GenBank/DDBJ whole genome shotgun (WGS) entry which is preliminary data.</text>
</comment>
<name>A0A423JXB9_9PSED</name>
<dbReference type="GO" id="GO:0016787">
    <property type="term" value="F:hydrolase activity"/>
    <property type="evidence" value="ECO:0007669"/>
    <property type="project" value="UniProtKB-KW"/>
</dbReference>
<dbReference type="Gene3D" id="3.60.15.10">
    <property type="entry name" value="Ribonuclease Z/Hydroxyacylglutathione hydrolase-like"/>
    <property type="match status" value="1"/>
</dbReference>
<dbReference type="InterPro" id="IPR051013">
    <property type="entry name" value="MBL_superfamily_lactonases"/>
</dbReference>
<evidence type="ECO:0000256" key="3">
    <source>
        <dbReference type="ARBA" id="ARBA00022801"/>
    </source>
</evidence>
<dbReference type="Gene3D" id="3.10.450.50">
    <property type="match status" value="1"/>
</dbReference>
<dbReference type="EMBL" id="MOBO01000001">
    <property type="protein sequence ID" value="RON42324.1"/>
    <property type="molecule type" value="Genomic_DNA"/>
</dbReference>
<evidence type="ECO:0000313" key="6">
    <source>
        <dbReference type="EMBL" id="RON42324.1"/>
    </source>
</evidence>
<dbReference type="InterPro" id="IPR036866">
    <property type="entry name" value="RibonucZ/Hydroxyglut_hydro"/>
</dbReference>
<dbReference type="SMART" id="SM00849">
    <property type="entry name" value="Lactamase_B"/>
    <property type="match status" value="1"/>
</dbReference>
<evidence type="ECO:0000256" key="4">
    <source>
        <dbReference type="ARBA" id="ARBA00022833"/>
    </source>
</evidence>